<dbReference type="InterPro" id="IPR021109">
    <property type="entry name" value="Peptidase_aspartic_dom_sf"/>
</dbReference>
<accession>A0A9N9CWJ9</accession>
<dbReference type="OrthoDB" id="15189at2759"/>
<proteinExistence type="predicted"/>
<evidence type="ECO:0000313" key="1">
    <source>
        <dbReference type="EMBL" id="CAG8616605.1"/>
    </source>
</evidence>
<reference evidence="1" key="1">
    <citation type="submission" date="2021-06" db="EMBL/GenBank/DDBJ databases">
        <authorList>
            <person name="Kallberg Y."/>
            <person name="Tangrot J."/>
            <person name="Rosling A."/>
        </authorList>
    </citation>
    <scope>NUCLEOTIDE SEQUENCE</scope>
    <source>
        <strain evidence="1">MA453B</strain>
    </source>
</reference>
<name>A0A9N9CWJ9_9GLOM</name>
<dbReference type="AlphaFoldDB" id="A0A9N9CWJ9"/>
<sequence>MIDTGFGDFLIPSTNCTDSFDNKTRYNPGNGSSFSTRNDFGLVNKFSDIYRINEFDGILGLAKYNEFIKEHQTSFYEVLVVILKIKDSH</sequence>
<dbReference type="EMBL" id="CAJVPY010004345">
    <property type="protein sequence ID" value="CAG8616605.1"/>
    <property type="molecule type" value="Genomic_DNA"/>
</dbReference>
<dbReference type="Proteomes" id="UP000789405">
    <property type="component" value="Unassembled WGS sequence"/>
</dbReference>
<protein>
    <submittedName>
        <fullName evidence="1">16457_t:CDS:1</fullName>
    </submittedName>
</protein>
<comment type="caution">
    <text evidence="1">The sequence shown here is derived from an EMBL/GenBank/DDBJ whole genome shotgun (WGS) entry which is preliminary data.</text>
</comment>
<organism evidence="1 2">
    <name type="scientific">Dentiscutata erythropus</name>
    <dbReference type="NCBI Taxonomy" id="1348616"/>
    <lineage>
        <taxon>Eukaryota</taxon>
        <taxon>Fungi</taxon>
        <taxon>Fungi incertae sedis</taxon>
        <taxon>Mucoromycota</taxon>
        <taxon>Glomeromycotina</taxon>
        <taxon>Glomeromycetes</taxon>
        <taxon>Diversisporales</taxon>
        <taxon>Gigasporaceae</taxon>
        <taxon>Dentiscutata</taxon>
    </lineage>
</organism>
<gene>
    <name evidence="1" type="ORF">DERYTH_LOCUS8419</name>
</gene>
<keyword evidence="2" id="KW-1185">Reference proteome</keyword>
<evidence type="ECO:0000313" key="2">
    <source>
        <dbReference type="Proteomes" id="UP000789405"/>
    </source>
</evidence>
<dbReference type="SUPFAM" id="SSF50630">
    <property type="entry name" value="Acid proteases"/>
    <property type="match status" value="1"/>
</dbReference>